<dbReference type="Gene3D" id="3.30.300.20">
    <property type="match status" value="1"/>
</dbReference>
<comment type="subunit">
    <text evidence="8">Part of the 30S ribosomal subunit. Forms a tight complex with proteins S10 and S14.</text>
</comment>
<dbReference type="EMBL" id="MFIE01000006">
    <property type="protein sequence ID" value="OGF83156.1"/>
    <property type="molecule type" value="Genomic_DNA"/>
</dbReference>
<dbReference type="InterPro" id="IPR009019">
    <property type="entry name" value="KH_sf_prok-type"/>
</dbReference>
<evidence type="ECO:0000256" key="6">
    <source>
        <dbReference type="ARBA" id="ARBA00024998"/>
    </source>
</evidence>
<dbReference type="FunFam" id="3.30.300.20:FF:000001">
    <property type="entry name" value="30S ribosomal protein S3"/>
    <property type="match status" value="1"/>
</dbReference>
<gene>
    <name evidence="8" type="primary">rpsC</name>
    <name evidence="10" type="ORF">A3B18_01800</name>
</gene>
<evidence type="ECO:0000256" key="3">
    <source>
        <dbReference type="ARBA" id="ARBA00022884"/>
    </source>
</evidence>
<dbReference type="Gene3D" id="3.30.1140.32">
    <property type="entry name" value="Ribosomal protein S3, C-terminal domain"/>
    <property type="match status" value="1"/>
</dbReference>
<dbReference type="GO" id="GO:0003729">
    <property type="term" value="F:mRNA binding"/>
    <property type="evidence" value="ECO:0007669"/>
    <property type="project" value="UniProtKB-UniRule"/>
</dbReference>
<sequence length="222" mass="25559">MSHTVHPYSFRLGILKDWKSRWSQNKFYRIFLKSDVLLREWLAKRLRGMYIADIEIERGQNELNLILKTSRPGLLIGRGGEGIEKLRKEISMVAGKLKLNLPKNFKISVQEIKSPETHAKIVAQMVAEDLEKRMTFRRILNQTLEKVMANKEVKGVKVALSGRLGGAEMARYEWLKKGQVPLTTLRADIDFAKERAHLPYGDIGIKVWIYKGEVFEAPKPTN</sequence>
<dbReference type="InterPro" id="IPR001351">
    <property type="entry name" value="Ribosomal_uS3_C"/>
</dbReference>
<dbReference type="InterPro" id="IPR004044">
    <property type="entry name" value="KH_dom_type_2"/>
</dbReference>
<dbReference type="PROSITE" id="PS50823">
    <property type="entry name" value="KH_TYPE_2"/>
    <property type="match status" value="1"/>
</dbReference>
<dbReference type="Pfam" id="PF07650">
    <property type="entry name" value="KH_2"/>
    <property type="match status" value="1"/>
</dbReference>
<comment type="function">
    <text evidence="6 8">Binds the lower part of the 30S subunit head. Binds mRNA in the 70S ribosome, positioning it for translation.</text>
</comment>
<dbReference type="PANTHER" id="PTHR11760">
    <property type="entry name" value="30S/40S RIBOSOMAL PROTEIN S3"/>
    <property type="match status" value="1"/>
</dbReference>
<dbReference type="CDD" id="cd02412">
    <property type="entry name" value="KH-II_30S_S3"/>
    <property type="match status" value="1"/>
</dbReference>
<dbReference type="Proteomes" id="UP000178684">
    <property type="component" value="Unassembled WGS sequence"/>
</dbReference>
<dbReference type="GO" id="GO:0006412">
    <property type="term" value="P:translation"/>
    <property type="evidence" value="ECO:0007669"/>
    <property type="project" value="UniProtKB-UniRule"/>
</dbReference>
<name>A0A1F5X5M7_9BACT</name>
<keyword evidence="3 8" id="KW-0694">RNA-binding</keyword>
<keyword evidence="2 8" id="KW-0699">rRNA-binding</keyword>
<dbReference type="SUPFAM" id="SSF54814">
    <property type="entry name" value="Prokaryotic type KH domain (KH-domain type II)"/>
    <property type="match status" value="1"/>
</dbReference>
<reference evidence="10 11" key="1">
    <citation type="journal article" date="2016" name="Nat. Commun.">
        <title>Thousands of microbial genomes shed light on interconnected biogeochemical processes in an aquifer system.</title>
        <authorList>
            <person name="Anantharaman K."/>
            <person name="Brown C.T."/>
            <person name="Hug L.A."/>
            <person name="Sharon I."/>
            <person name="Castelle C.J."/>
            <person name="Probst A.J."/>
            <person name="Thomas B.C."/>
            <person name="Singh A."/>
            <person name="Wilkins M.J."/>
            <person name="Karaoz U."/>
            <person name="Brodie E.L."/>
            <person name="Williams K.H."/>
            <person name="Hubbard S.S."/>
            <person name="Banfield J.F."/>
        </authorList>
    </citation>
    <scope>NUCLEOTIDE SEQUENCE [LARGE SCALE GENOMIC DNA]</scope>
</reference>
<dbReference type="SMART" id="SM00322">
    <property type="entry name" value="KH"/>
    <property type="match status" value="1"/>
</dbReference>
<evidence type="ECO:0000256" key="1">
    <source>
        <dbReference type="ARBA" id="ARBA00010761"/>
    </source>
</evidence>
<protein>
    <recommendedName>
        <fullName evidence="7 8">Small ribosomal subunit protein uS3</fullName>
    </recommendedName>
</protein>
<evidence type="ECO:0000256" key="2">
    <source>
        <dbReference type="ARBA" id="ARBA00022730"/>
    </source>
</evidence>
<keyword evidence="4 8" id="KW-0689">Ribosomal protein</keyword>
<comment type="caution">
    <text evidence="10">The sequence shown here is derived from an EMBL/GenBank/DDBJ whole genome shotgun (WGS) entry which is preliminary data.</text>
</comment>
<dbReference type="GO" id="GO:0003735">
    <property type="term" value="F:structural constituent of ribosome"/>
    <property type="evidence" value="ECO:0007669"/>
    <property type="project" value="InterPro"/>
</dbReference>
<keyword evidence="5 8" id="KW-0687">Ribonucleoprotein</keyword>
<dbReference type="GO" id="GO:0022627">
    <property type="term" value="C:cytosolic small ribosomal subunit"/>
    <property type="evidence" value="ECO:0007669"/>
    <property type="project" value="TreeGrafter"/>
</dbReference>
<dbReference type="InterPro" id="IPR015946">
    <property type="entry name" value="KH_dom-like_a/b"/>
</dbReference>
<dbReference type="InterPro" id="IPR036419">
    <property type="entry name" value="Ribosomal_S3_C_sf"/>
</dbReference>
<evidence type="ECO:0000256" key="5">
    <source>
        <dbReference type="ARBA" id="ARBA00023274"/>
    </source>
</evidence>
<dbReference type="GO" id="GO:0019843">
    <property type="term" value="F:rRNA binding"/>
    <property type="evidence" value="ECO:0007669"/>
    <property type="project" value="UniProtKB-UniRule"/>
</dbReference>
<evidence type="ECO:0000313" key="11">
    <source>
        <dbReference type="Proteomes" id="UP000178684"/>
    </source>
</evidence>
<dbReference type="SUPFAM" id="SSF54821">
    <property type="entry name" value="Ribosomal protein S3 C-terminal domain"/>
    <property type="match status" value="1"/>
</dbReference>
<evidence type="ECO:0000256" key="4">
    <source>
        <dbReference type="ARBA" id="ARBA00022980"/>
    </source>
</evidence>
<dbReference type="Pfam" id="PF00189">
    <property type="entry name" value="Ribosomal_S3_C"/>
    <property type="match status" value="1"/>
</dbReference>
<comment type="similarity">
    <text evidence="1 8">Belongs to the universal ribosomal protein uS3 family.</text>
</comment>
<evidence type="ECO:0000259" key="9">
    <source>
        <dbReference type="PROSITE" id="PS50823"/>
    </source>
</evidence>
<dbReference type="HAMAP" id="MF_01309_B">
    <property type="entry name" value="Ribosomal_uS3_B"/>
    <property type="match status" value="1"/>
</dbReference>
<dbReference type="NCBIfam" id="TIGR01009">
    <property type="entry name" value="rpsC_bact"/>
    <property type="match status" value="1"/>
</dbReference>
<dbReference type="PANTHER" id="PTHR11760:SF19">
    <property type="entry name" value="SMALL RIBOSOMAL SUBUNIT PROTEIN US3C"/>
    <property type="match status" value="1"/>
</dbReference>
<dbReference type="InterPro" id="IPR005704">
    <property type="entry name" value="Ribosomal_uS3_bac-typ"/>
</dbReference>
<dbReference type="InterPro" id="IPR057258">
    <property type="entry name" value="Ribosomal_uS3"/>
</dbReference>
<dbReference type="AlphaFoldDB" id="A0A1F5X5M7"/>
<evidence type="ECO:0000256" key="7">
    <source>
        <dbReference type="ARBA" id="ARBA00035257"/>
    </source>
</evidence>
<dbReference type="InterPro" id="IPR004087">
    <property type="entry name" value="KH_dom"/>
</dbReference>
<feature type="domain" description="KH type-2" evidence="9">
    <location>
        <begin position="38"/>
        <end position="113"/>
    </location>
</feature>
<accession>A0A1F5X5M7</accession>
<evidence type="ECO:0000256" key="8">
    <source>
        <dbReference type="HAMAP-Rule" id="MF_01309"/>
    </source>
</evidence>
<proteinExistence type="inferred from homology"/>
<evidence type="ECO:0000313" key="10">
    <source>
        <dbReference type="EMBL" id="OGF83156.1"/>
    </source>
</evidence>
<dbReference type="PROSITE" id="PS50084">
    <property type="entry name" value="KH_TYPE_1"/>
    <property type="match status" value="1"/>
</dbReference>
<organism evidence="10 11">
    <name type="scientific">Candidatus Giovannonibacteria bacterium RIFCSPLOWO2_01_FULL_46_13</name>
    <dbReference type="NCBI Taxonomy" id="1798352"/>
    <lineage>
        <taxon>Bacteria</taxon>
        <taxon>Candidatus Giovannoniibacteriota</taxon>
    </lineage>
</organism>